<dbReference type="OrthoDB" id="5195437at2"/>
<reference evidence="1 2" key="1">
    <citation type="submission" date="2018-08" db="EMBL/GenBank/DDBJ databases">
        <title>Pseudooceanicola sediminis CY03 in the family Rhodobacteracea.</title>
        <authorList>
            <person name="Zhang Y.-J."/>
        </authorList>
    </citation>
    <scope>NUCLEOTIDE SEQUENCE [LARGE SCALE GENOMIC DNA]</scope>
    <source>
        <strain evidence="1 2">CY03</strain>
    </source>
</reference>
<accession>A0A399J1P0</accession>
<sequence>MAHINKVIRSINLAGECLCVDIFMRPDGSYGFDEYRRDPEDGRGWYAIGHHGSARFDTADEALQGARHCIAWLAGALPD</sequence>
<keyword evidence="2" id="KW-1185">Reference proteome</keyword>
<evidence type="ECO:0000313" key="2">
    <source>
        <dbReference type="Proteomes" id="UP000265848"/>
    </source>
</evidence>
<dbReference type="Proteomes" id="UP000265848">
    <property type="component" value="Unassembled WGS sequence"/>
</dbReference>
<dbReference type="RefSeq" id="WP_119398649.1">
    <property type="nucleotide sequence ID" value="NZ_QWJJ01000006.1"/>
</dbReference>
<dbReference type="AlphaFoldDB" id="A0A399J1P0"/>
<gene>
    <name evidence="1" type="ORF">DL237_08655</name>
</gene>
<protein>
    <submittedName>
        <fullName evidence="1">Uncharacterized protein</fullName>
    </submittedName>
</protein>
<dbReference type="EMBL" id="QWJJ01000006">
    <property type="protein sequence ID" value="RII39210.1"/>
    <property type="molecule type" value="Genomic_DNA"/>
</dbReference>
<evidence type="ECO:0000313" key="1">
    <source>
        <dbReference type="EMBL" id="RII39210.1"/>
    </source>
</evidence>
<proteinExistence type="predicted"/>
<name>A0A399J1P0_9RHOB</name>
<comment type="caution">
    <text evidence="1">The sequence shown here is derived from an EMBL/GenBank/DDBJ whole genome shotgun (WGS) entry which is preliminary data.</text>
</comment>
<organism evidence="1 2">
    <name type="scientific">Pseudooceanicola sediminis</name>
    <dbReference type="NCBI Taxonomy" id="2211117"/>
    <lineage>
        <taxon>Bacteria</taxon>
        <taxon>Pseudomonadati</taxon>
        <taxon>Pseudomonadota</taxon>
        <taxon>Alphaproteobacteria</taxon>
        <taxon>Rhodobacterales</taxon>
        <taxon>Paracoccaceae</taxon>
        <taxon>Pseudooceanicola</taxon>
    </lineage>
</organism>